<protein>
    <submittedName>
        <fullName evidence="2">Uncharacterized protein</fullName>
    </submittedName>
</protein>
<feature type="region of interest" description="Disordered" evidence="1">
    <location>
        <begin position="1"/>
        <end position="62"/>
    </location>
</feature>
<evidence type="ECO:0000313" key="2">
    <source>
        <dbReference type="EMBL" id="KAF5373236.1"/>
    </source>
</evidence>
<dbReference type="AlphaFoldDB" id="A0A8H5LXR3"/>
<feature type="compositionally biased region" description="Pro residues" evidence="1">
    <location>
        <begin position="17"/>
        <end position="28"/>
    </location>
</feature>
<evidence type="ECO:0000313" key="3">
    <source>
        <dbReference type="Proteomes" id="UP000565441"/>
    </source>
</evidence>
<comment type="caution">
    <text evidence="2">The sequence shown here is derived from an EMBL/GenBank/DDBJ whole genome shotgun (WGS) entry which is preliminary data.</text>
</comment>
<feature type="region of interest" description="Disordered" evidence="1">
    <location>
        <begin position="140"/>
        <end position="162"/>
    </location>
</feature>
<organism evidence="2 3">
    <name type="scientific">Tricholomella constricta</name>
    <dbReference type="NCBI Taxonomy" id="117010"/>
    <lineage>
        <taxon>Eukaryota</taxon>
        <taxon>Fungi</taxon>
        <taxon>Dikarya</taxon>
        <taxon>Basidiomycota</taxon>
        <taxon>Agaricomycotina</taxon>
        <taxon>Agaricomycetes</taxon>
        <taxon>Agaricomycetidae</taxon>
        <taxon>Agaricales</taxon>
        <taxon>Tricholomatineae</taxon>
        <taxon>Lyophyllaceae</taxon>
        <taxon>Tricholomella</taxon>
    </lineage>
</organism>
<dbReference type="EMBL" id="JAACJP010000040">
    <property type="protein sequence ID" value="KAF5373236.1"/>
    <property type="molecule type" value="Genomic_DNA"/>
</dbReference>
<feature type="compositionally biased region" description="Pro residues" evidence="1">
    <location>
        <begin position="149"/>
        <end position="159"/>
    </location>
</feature>
<feature type="compositionally biased region" description="Low complexity" evidence="1">
    <location>
        <begin position="35"/>
        <end position="49"/>
    </location>
</feature>
<accession>A0A8H5LXR3</accession>
<dbReference type="Proteomes" id="UP000565441">
    <property type="component" value="Unassembled WGS sequence"/>
</dbReference>
<dbReference type="OrthoDB" id="3268830at2759"/>
<sequence length="261" mass="29302">MPVPREGEHGTHHETPSSPPPMAFPPPKFHPEGATESPTSTLHSPSPLLNEDTNKDSISSFSPGIVAQSAAEKAREKKLRDDPMAIVIGPLYVDCRRCGTRIKLSAKSLYDACHWRTHRSRCLKRHSAWPKKRIAKADIAPSPKRSQPPQQPHTPPPPLVVETPERQILGHNHASSSPLYPITPPNPRTADAIFEEYLLRSHGKKHVPRPLTHWQDWSWSQLRHPRFTAKSPSLYYDDNDDDFYMSDADSHIDDSLSAAVP</sequence>
<reference evidence="2 3" key="1">
    <citation type="journal article" date="2020" name="ISME J.">
        <title>Uncovering the hidden diversity of litter-decomposition mechanisms in mushroom-forming fungi.</title>
        <authorList>
            <person name="Floudas D."/>
            <person name="Bentzer J."/>
            <person name="Ahren D."/>
            <person name="Johansson T."/>
            <person name="Persson P."/>
            <person name="Tunlid A."/>
        </authorList>
    </citation>
    <scope>NUCLEOTIDE SEQUENCE [LARGE SCALE GENOMIC DNA]</scope>
    <source>
        <strain evidence="2 3">CBS 661.87</strain>
    </source>
</reference>
<proteinExistence type="predicted"/>
<feature type="compositionally biased region" description="Basic and acidic residues" evidence="1">
    <location>
        <begin position="1"/>
        <end position="15"/>
    </location>
</feature>
<gene>
    <name evidence="2" type="ORF">D9615_007412</name>
</gene>
<evidence type="ECO:0000256" key="1">
    <source>
        <dbReference type="SAM" id="MobiDB-lite"/>
    </source>
</evidence>
<name>A0A8H5LXR3_9AGAR</name>
<keyword evidence="3" id="KW-1185">Reference proteome</keyword>